<sequence length="332" mass="37613">MLILLGCLGSKNTQAIADGVKRLETPPVLLGLYAPNYLGEQRVIDNELRQVDNWAGKRHAIAGFFMDIEDSNPSYNIGQRLERLRQNGYTAFINLDSTRSASAIARGDTDNSLRKLAQAYSQWSKQGKGRIAFIAPFQEMNIPGETYSQDPQNFKLAYQRIQQIFQQAGVAPHKVRWVFAPNGWSQDQTHRFENYYPGNTQVDVVAFSAYNWGYCTNSSWKHWSSPQEVYEPYIARMRSLAPNKPIFIAQTATTSNTQTGQQSSVKDRWLRDSYTYLANKGVRAILYFNINKECDWALYSSASKSPGYQQAVANPAFRYVSPVELAGMNLAR</sequence>
<keyword evidence="7" id="KW-1185">Reference proteome</keyword>
<feature type="domain" description="GH26" evidence="5">
    <location>
        <begin position="11"/>
        <end position="321"/>
    </location>
</feature>
<dbReference type="PANTHER" id="PTHR40079:SF4">
    <property type="entry name" value="GH26 DOMAIN-CONTAINING PROTEIN-RELATED"/>
    <property type="match status" value="1"/>
</dbReference>
<evidence type="ECO:0000256" key="3">
    <source>
        <dbReference type="ARBA" id="ARBA00023295"/>
    </source>
</evidence>
<dbReference type="PANTHER" id="PTHR40079">
    <property type="entry name" value="MANNAN ENDO-1,4-BETA-MANNOSIDASE E-RELATED"/>
    <property type="match status" value="1"/>
</dbReference>
<dbReference type="OrthoDB" id="9802773at2"/>
<dbReference type="AlphaFoldDB" id="A0A0D8ZN94"/>
<evidence type="ECO:0000259" key="5">
    <source>
        <dbReference type="PROSITE" id="PS51764"/>
    </source>
</evidence>
<dbReference type="InterPro" id="IPR000805">
    <property type="entry name" value="Glyco_hydro_26"/>
</dbReference>
<comment type="caution">
    <text evidence="6">The sequence shown here is derived from an EMBL/GenBank/DDBJ whole genome shotgun (WGS) entry which is preliminary data.</text>
</comment>
<dbReference type="PROSITE" id="PS51764">
    <property type="entry name" value="GH26"/>
    <property type="match status" value="1"/>
</dbReference>
<evidence type="ECO:0000256" key="2">
    <source>
        <dbReference type="ARBA" id="ARBA00022801"/>
    </source>
</evidence>
<evidence type="ECO:0000313" key="7">
    <source>
        <dbReference type="Proteomes" id="UP000032452"/>
    </source>
</evidence>
<keyword evidence="2" id="KW-0378">Hydrolase</keyword>
<evidence type="ECO:0000256" key="1">
    <source>
        <dbReference type="ARBA" id="ARBA00007754"/>
    </source>
</evidence>
<dbReference type="GO" id="GO:0006080">
    <property type="term" value="P:substituted mannan metabolic process"/>
    <property type="evidence" value="ECO:0007669"/>
    <property type="project" value="InterPro"/>
</dbReference>
<dbReference type="InterPro" id="IPR017853">
    <property type="entry name" value="GH"/>
</dbReference>
<comment type="similarity">
    <text evidence="1 4">Belongs to the glycosyl hydrolase 26 family.</text>
</comment>
<proteinExistence type="inferred from homology"/>
<dbReference type="STRING" id="1618023.UH38_21150"/>
<name>A0A0D8ZN94_9CYAN</name>
<dbReference type="EMBL" id="JYON01000031">
    <property type="protein sequence ID" value="KJH69949.1"/>
    <property type="molecule type" value="Genomic_DNA"/>
</dbReference>
<dbReference type="Proteomes" id="UP000032452">
    <property type="component" value="Unassembled WGS sequence"/>
</dbReference>
<keyword evidence="3" id="KW-0326">Glycosidase</keyword>
<organism evidence="6 7">
    <name type="scientific">Aliterella atlantica CENA595</name>
    <dbReference type="NCBI Taxonomy" id="1618023"/>
    <lineage>
        <taxon>Bacteria</taxon>
        <taxon>Bacillati</taxon>
        <taxon>Cyanobacteriota</taxon>
        <taxon>Cyanophyceae</taxon>
        <taxon>Chroococcidiopsidales</taxon>
        <taxon>Aliterellaceae</taxon>
        <taxon>Aliterella</taxon>
    </lineage>
</organism>
<protein>
    <recommendedName>
        <fullName evidence="5">GH26 domain-containing protein</fullName>
    </recommendedName>
</protein>
<reference evidence="6 7" key="1">
    <citation type="submission" date="2015-02" db="EMBL/GenBank/DDBJ databases">
        <title>Draft genome of a novel marine cyanobacterium (Chroococcales) isolated from South Atlantic Ocean.</title>
        <authorList>
            <person name="Rigonato J."/>
            <person name="Alvarenga D.O."/>
            <person name="Branco L.H."/>
            <person name="Varani A.M."/>
            <person name="Brandini F.P."/>
            <person name="Fiore M.F."/>
        </authorList>
    </citation>
    <scope>NUCLEOTIDE SEQUENCE [LARGE SCALE GENOMIC DNA]</scope>
    <source>
        <strain evidence="6 7">CENA595</strain>
    </source>
</reference>
<accession>A0A0D8ZN94</accession>
<evidence type="ECO:0000313" key="6">
    <source>
        <dbReference type="EMBL" id="KJH69949.1"/>
    </source>
</evidence>
<comment type="caution">
    <text evidence="4">Lacks conserved residue(s) required for the propagation of feature annotation.</text>
</comment>
<gene>
    <name evidence="6" type="ORF">UH38_21150</name>
</gene>
<dbReference type="SUPFAM" id="SSF51445">
    <property type="entry name" value="(Trans)glycosidases"/>
    <property type="match status" value="1"/>
</dbReference>
<dbReference type="Gene3D" id="3.20.20.80">
    <property type="entry name" value="Glycosidases"/>
    <property type="match status" value="1"/>
</dbReference>
<evidence type="ECO:0000256" key="4">
    <source>
        <dbReference type="PROSITE-ProRule" id="PRU01100"/>
    </source>
</evidence>
<dbReference type="InterPro" id="IPR022790">
    <property type="entry name" value="GH26_dom"/>
</dbReference>
<dbReference type="PATRIC" id="fig|1618023.3.peg.2527"/>
<dbReference type="GO" id="GO:0016985">
    <property type="term" value="F:mannan endo-1,4-beta-mannosidase activity"/>
    <property type="evidence" value="ECO:0007669"/>
    <property type="project" value="InterPro"/>
</dbReference>